<dbReference type="InterPro" id="IPR007263">
    <property type="entry name" value="DCC1-like"/>
</dbReference>
<dbReference type="Pfam" id="PF04134">
    <property type="entry name" value="DCC1-like"/>
    <property type="match status" value="1"/>
</dbReference>
<dbReference type="AlphaFoldDB" id="A0A1H4G5Q9"/>
<dbReference type="Proteomes" id="UP000198584">
    <property type="component" value="Unassembled WGS sequence"/>
</dbReference>
<name>A0A1H4G5Q9_9BACI</name>
<reference evidence="1 2" key="1">
    <citation type="submission" date="2016-10" db="EMBL/GenBank/DDBJ databases">
        <authorList>
            <person name="de Groot N.N."/>
        </authorList>
    </citation>
    <scope>NUCLEOTIDE SEQUENCE [LARGE SCALE GENOMIC DNA]</scope>
    <source>
        <strain evidence="1 2">CCM7597</strain>
    </source>
</reference>
<organism evidence="1 2">
    <name type="scientific">Thalassobacillus cyri</name>
    <dbReference type="NCBI Taxonomy" id="571932"/>
    <lineage>
        <taxon>Bacteria</taxon>
        <taxon>Bacillati</taxon>
        <taxon>Bacillota</taxon>
        <taxon>Bacilli</taxon>
        <taxon>Bacillales</taxon>
        <taxon>Bacillaceae</taxon>
        <taxon>Thalassobacillus</taxon>
    </lineage>
</organism>
<keyword evidence="2" id="KW-1185">Reference proteome</keyword>
<gene>
    <name evidence="1" type="ORF">SAMN05421743_11418</name>
</gene>
<dbReference type="OrthoDB" id="9785438at2"/>
<proteinExistence type="predicted"/>
<evidence type="ECO:0000313" key="2">
    <source>
        <dbReference type="Proteomes" id="UP000198584"/>
    </source>
</evidence>
<evidence type="ECO:0000313" key="1">
    <source>
        <dbReference type="EMBL" id="SEB04621.1"/>
    </source>
</evidence>
<dbReference type="EMBL" id="FNQR01000014">
    <property type="protein sequence ID" value="SEB04621.1"/>
    <property type="molecule type" value="Genomic_DNA"/>
</dbReference>
<accession>A0A1H4G5Q9</accession>
<evidence type="ECO:0008006" key="3">
    <source>
        <dbReference type="Google" id="ProtNLM"/>
    </source>
</evidence>
<protein>
    <recommendedName>
        <fullName evidence="3">DUF393 domain-containing protein</fullName>
    </recommendedName>
</protein>
<sequence length="65" mass="7922">MKLMVLYDAQCYLCQQSKRIFQRLDWCHNIQWKPLQAYKKETNLPQKEETAIKQEIHIIKRDGTK</sequence>
<dbReference type="GO" id="GO:0015035">
    <property type="term" value="F:protein-disulfide reductase activity"/>
    <property type="evidence" value="ECO:0007669"/>
    <property type="project" value="InterPro"/>
</dbReference>